<sequence>MEQQNIYPFSSVNIWLTAEAVEWLSETTTDNNGNAISNMAIFSGLLKEMRTSPGYDGTFRRPLNLKPGQAQFSEIGLAEKWNLGRKKMHNILARMETAGLVAIYNSRIGSTVSFSCIMGWKNSDGKLVSNGFFADREPNQMCHEYPEVQV</sequence>
<reference evidence="1 2" key="1">
    <citation type="submission" date="2024-03" db="EMBL/GenBank/DDBJ databases">
        <title>Mouse gut bacterial collection (mGBC) of GemPharmatech.</title>
        <authorList>
            <person name="He Y."/>
            <person name="Dong L."/>
            <person name="Wu D."/>
            <person name="Gao X."/>
            <person name="Lin Z."/>
        </authorList>
    </citation>
    <scope>NUCLEOTIDE SEQUENCE [LARGE SCALE GENOMIC DNA]</scope>
    <source>
        <strain evidence="1 2">54-13</strain>
    </source>
</reference>
<organism evidence="1 2">
    <name type="scientific">Heminiphilus faecis</name>
    <dbReference type="NCBI Taxonomy" id="2601703"/>
    <lineage>
        <taxon>Bacteria</taxon>
        <taxon>Pseudomonadati</taxon>
        <taxon>Bacteroidota</taxon>
        <taxon>Bacteroidia</taxon>
        <taxon>Bacteroidales</taxon>
        <taxon>Muribaculaceae</taxon>
        <taxon>Heminiphilus</taxon>
    </lineage>
</organism>
<comment type="caution">
    <text evidence="1">The sequence shown here is derived from an EMBL/GenBank/DDBJ whole genome shotgun (WGS) entry which is preliminary data.</text>
</comment>
<proteinExistence type="predicted"/>
<dbReference type="EMBL" id="JBCLPP010000023">
    <property type="protein sequence ID" value="MEY8245758.1"/>
    <property type="molecule type" value="Genomic_DNA"/>
</dbReference>
<dbReference type="Proteomes" id="UP001565200">
    <property type="component" value="Unassembled WGS sequence"/>
</dbReference>
<gene>
    <name evidence="1" type="ORF">AAK873_09055</name>
</gene>
<evidence type="ECO:0000313" key="2">
    <source>
        <dbReference type="Proteomes" id="UP001565200"/>
    </source>
</evidence>
<protein>
    <submittedName>
        <fullName evidence="1">Uncharacterized protein</fullName>
    </submittedName>
</protein>
<dbReference type="RefSeq" id="WP_285821802.1">
    <property type="nucleotide sequence ID" value="NZ_JBCLPP010000023.1"/>
</dbReference>
<accession>A0ABV4CWJ8</accession>
<keyword evidence="2" id="KW-1185">Reference proteome</keyword>
<evidence type="ECO:0000313" key="1">
    <source>
        <dbReference type="EMBL" id="MEY8245758.1"/>
    </source>
</evidence>
<name>A0ABV4CWJ8_9BACT</name>